<dbReference type="PANTHER" id="PTHR47545:SF1">
    <property type="entry name" value="MULTIFUNCTIONAL CCA PROTEIN"/>
    <property type="match status" value="1"/>
</dbReference>
<dbReference type="Pfam" id="PF13671">
    <property type="entry name" value="AAA_33"/>
    <property type="match status" value="1"/>
</dbReference>
<evidence type="ECO:0000313" key="3">
    <source>
        <dbReference type="Proteomes" id="UP000202440"/>
    </source>
</evidence>
<dbReference type="Proteomes" id="UP000202440">
    <property type="component" value="Chromosome"/>
</dbReference>
<accession>A0A222FJ84</accession>
<keyword evidence="3" id="KW-1185">Reference proteome</keyword>
<reference evidence="2 3" key="1">
    <citation type="submission" date="2017-07" db="EMBL/GenBank/DDBJ databases">
        <title>Annotated genome sequence of Bacterioplanes sanyensis isolated from Red Sea.</title>
        <authorList>
            <person name="Rehman Z.U."/>
        </authorList>
    </citation>
    <scope>NUCLEOTIDE SEQUENCE [LARGE SCALE GENOMIC DNA]</scope>
    <source>
        <strain evidence="2 3">NV9</strain>
    </source>
</reference>
<name>A0A222FJ84_9GAMM</name>
<evidence type="ECO:0008006" key="4">
    <source>
        <dbReference type="Google" id="ProtNLM"/>
    </source>
</evidence>
<dbReference type="InterPro" id="IPR003607">
    <property type="entry name" value="HD/PDEase_dom"/>
</dbReference>
<keyword evidence="1" id="KW-0547">Nucleotide-binding</keyword>
<dbReference type="KEGG" id="bsan:CHH28_10370"/>
<evidence type="ECO:0000256" key="1">
    <source>
        <dbReference type="ARBA" id="ARBA00022741"/>
    </source>
</evidence>
<evidence type="ECO:0000313" key="2">
    <source>
        <dbReference type="EMBL" id="ASP39058.1"/>
    </source>
</evidence>
<organism evidence="2 3">
    <name type="scientific">Bacterioplanes sanyensis</name>
    <dbReference type="NCBI Taxonomy" id="1249553"/>
    <lineage>
        <taxon>Bacteria</taxon>
        <taxon>Pseudomonadati</taxon>
        <taxon>Pseudomonadota</taxon>
        <taxon>Gammaproteobacteria</taxon>
        <taxon>Oceanospirillales</taxon>
        <taxon>Oceanospirillaceae</taxon>
        <taxon>Bacterioplanes</taxon>
    </lineage>
</organism>
<dbReference type="PANTHER" id="PTHR47545">
    <property type="entry name" value="MULTIFUNCTIONAL CCA PROTEIN"/>
    <property type="match status" value="1"/>
</dbReference>
<dbReference type="CDD" id="cd00077">
    <property type="entry name" value="HDc"/>
    <property type="match status" value="1"/>
</dbReference>
<dbReference type="SUPFAM" id="SSF109604">
    <property type="entry name" value="HD-domain/PDEase-like"/>
    <property type="match status" value="1"/>
</dbReference>
<dbReference type="Gene3D" id="1.10.3090.10">
    <property type="entry name" value="cca-adding enzyme, domain 2"/>
    <property type="match status" value="1"/>
</dbReference>
<dbReference type="InterPro" id="IPR027417">
    <property type="entry name" value="P-loop_NTPase"/>
</dbReference>
<dbReference type="GO" id="GO:0000166">
    <property type="term" value="F:nucleotide binding"/>
    <property type="evidence" value="ECO:0007669"/>
    <property type="project" value="UniProtKB-KW"/>
</dbReference>
<sequence>MSRLNAQQQRLSQWFERLADGQHTNLLEAIEVLSDDLPWLRRLADTPQDPQWHAEGNVFIHTQMVLDELYKILPTKAFTREETLLLVLAVILHDIAKPEATRNKEINGIDRVVASGHEELGMAYLAPRVAHWPLPHRVKKHLLGLVGAHQKPKLLVVKDCARHDYFNLARQAPLHLFYYLELADMRGRICDDLSAQVELLELFKLYAKDFGFWRSDVEDVWLKQAEQALPMHNDKAKNYLSQHSLLCFSQGKISQAEEGIAMGFGQRDSHGHLEILVGISGSGKSSWISKHRADCQAISLDELRQEINGDRQDQSNFGSIIREAKKRLKAALANGQHVIWDATSLRLDFRTPLVDIALAYKAKVSLICFWVPLQQLQQQNASRQYSVPNEVLQKQLYSWQWPLPSEAHELIYVDGDGETLP</sequence>
<dbReference type="InterPro" id="IPR050124">
    <property type="entry name" value="tRNA_CCA-adding_enzyme"/>
</dbReference>
<dbReference type="SUPFAM" id="SSF52540">
    <property type="entry name" value="P-loop containing nucleoside triphosphate hydrolases"/>
    <property type="match status" value="1"/>
</dbReference>
<dbReference type="Gene3D" id="3.40.50.300">
    <property type="entry name" value="P-loop containing nucleotide triphosphate hydrolases"/>
    <property type="match status" value="1"/>
</dbReference>
<dbReference type="EMBL" id="CP022530">
    <property type="protein sequence ID" value="ASP39058.1"/>
    <property type="molecule type" value="Genomic_DNA"/>
</dbReference>
<dbReference type="RefSeq" id="WP_094060240.1">
    <property type="nucleotide sequence ID" value="NZ_CP022530.1"/>
</dbReference>
<proteinExistence type="predicted"/>
<protein>
    <recommendedName>
        <fullName evidence="4">HD domain-containing protein</fullName>
    </recommendedName>
</protein>
<dbReference type="AlphaFoldDB" id="A0A222FJ84"/>
<gene>
    <name evidence="2" type="ORF">CHH28_10370</name>
</gene>
<dbReference type="OrthoDB" id="9805698at2"/>